<comment type="similarity">
    <text evidence="3">Belongs to the serpin family.</text>
</comment>
<gene>
    <name evidence="6" type="ORF">NMOB1V02_LOCUS6546</name>
</gene>
<sequence length="573" mass="65612">MINQVEPQHPGLGIRVRPISQHDHEHHHHDDNNGTEALHGNVHDHHDHDHDHDHEHHHHHSGDHDQHQNPDHSHDHHDHQDHAHSQTQELIDAVPKGHLGLEKQFNTLLDDVKEFVHNYNELGFKAYRELVKEFSEENLVTSPFGLSSILSALFLGTRGQTAEELDRLLKLDQPRSFNAHLFNRNLTADLVNDPHLNAAVIHELFVQLSKGPPLGFYKSMLNHFYGAHVDRIPFRSATAAVKSFTEQRIRMQKEQSRLRLVSMSSSPDHDEVDLNRYRFHAAGSPHGSSSQQTTHMLADGEEDFKYREMYEARILSPLILADLRVRPPLSVVNVNSFHGKWKWENSTTLLDAYDFIKLPTTHRRLVKVIGIEQVADLYIGYDQESDVTLVEMPYSTGDFGLVLMLPGEPSSFSRSGIRQLEEQLTADKLGRMLRKMVIRRTRVRLPVMSNKFVLHLEDVLGILGANTMFDSNLADFSGVNGLTDLHLKDIVQVNEFTITQTVTEKVHPSTNYSQQVQHEPVATAREPKQDPSYSVNKEEPKFTVNFNRDFLYAVRHHPTGILIHLGRYVNPFT</sequence>
<evidence type="ECO:0000313" key="7">
    <source>
        <dbReference type="Proteomes" id="UP000678499"/>
    </source>
</evidence>
<evidence type="ECO:0000313" key="6">
    <source>
        <dbReference type="EMBL" id="CAD7278850.1"/>
    </source>
</evidence>
<dbReference type="InterPro" id="IPR042185">
    <property type="entry name" value="Serpin_sf_2"/>
</dbReference>
<feature type="domain" description="Serpin" evidence="5">
    <location>
        <begin position="124"/>
        <end position="571"/>
    </location>
</feature>
<evidence type="ECO:0000256" key="4">
    <source>
        <dbReference type="SAM" id="MobiDB-lite"/>
    </source>
</evidence>
<dbReference type="CDD" id="cd00172">
    <property type="entry name" value="serpin"/>
    <property type="match status" value="1"/>
</dbReference>
<dbReference type="EMBL" id="OA883425">
    <property type="protein sequence ID" value="CAD7278850.1"/>
    <property type="molecule type" value="Genomic_DNA"/>
</dbReference>
<dbReference type="Pfam" id="PF00079">
    <property type="entry name" value="Serpin"/>
    <property type="match status" value="2"/>
</dbReference>
<feature type="region of interest" description="Disordered" evidence="4">
    <location>
        <begin position="22"/>
        <end position="88"/>
    </location>
</feature>
<dbReference type="InterPro" id="IPR036186">
    <property type="entry name" value="Serpin_sf"/>
</dbReference>
<dbReference type="AlphaFoldDB" id="A0A7R9BP01"/>
<dbReference type="Gene3D" id="3.30.497.10">
    <property type="entry name" value="Antithrombin, subunit I, domain 2"/>
    <property type="match status" value="1"/>
</dbReference>
<dbReference type="InterPro" id="IPR042178">
    <property type="entry name" value="Serpin_sf_1"/>
</dbReference>
<feature type="compositionally biased region" description="Polar residues" evidence="4">
    <location>
        <begin position="507"/>
        <end position="517"/>
    </location>
</feature>
<keyword evidence="1" id="KW-0646">Protease inhibitor</keyword>
<dbReference type="GO" id="GO:0004867">
    <property type="term" value="F:serine-type endopeptidase inhibitor activity"/>
    <property type="evidence" value="ECO:0007669"/>
    <property type="project" value="UniProtKB-KW"/>
</dbReference>
<keyword evidence="2" id="KW-0722">Serine protease inhibitor</keyword>
<dbReference type="SMART" id="SM00093">
    <property type="entry name" value="SERPIN"/>
    <property type="match status" value="1"/>
</dbReference>
<organism evidence="6">
    <name type="scientific">Notodromas monacha</name>
    <dbReference type="NCBI Taxonomy" id="399045"/>
    <lineage>
        <taxon>Eukaryota</taxon>
        <taxon>Metazoa</taxon>
        <taxon>Ecdysozoa</taxon>
        <taxon>Arthropoda</taxon>
        <taxon>Crustacea</taxon>
        <taxon>Oligostraca</taxon>
        <taxon>Ostracoda</taxon>
        <taxon>Podocopa</taxon>
        <taxon>Podocopida</taxon>
        <taxon>Cypridocopina</taxon>
        <taxon>Cypridoidea</taxon>
        <taxon>Cyprididae</taxon>
        <taxon>Notodromas</taxon>
    </lineage>
</organism>
<accession>A0A7R9BP01</accession>
<reference evidence="6" key="1">
    <citation type="submission" date="2020-11" db="EMBL/GenBank/DDBJ databases">
        <authorList>
            <person name="Tran Van P."/>
        </authorList>
    </citation>
    <scope>NUCLEOTIDE SEQUENCE</scope>
</reference>
<dbReference type="Proteomes" id="UP000678499">
    <property type="component" value="Unassembled WGS sequence"/>
</dbReference>
<dbReference type="GO" id="GO:0005615">
    <property type="term" value="C:extracellular space"/>
    <property type="evidence" value="ECO:0007669"/>
    <property type="project" value="InterPro"/>
</dbReference>
<evidence type="ECO:0000256" key="1">
    <source>
        <dbReference type="ARBA" id="ARBA00022690"/>
    </source>
</evidence>
<dbReference type="OrthoDB" id="1063785at2759"/>
<dbReference type="InterPro" id="IPR000215">
    <property type="entry name" value="Serpin_fam"/>
</dbReference>
<evidence type="ECO:0000259" key="5">
    <source>
        <dbReference type="SMART" id="SM00093"/>
    </source>
</evidence>
<dbReference type="SUPFAM" id="SSF56574">
    <property type="entry name" value="Serpins"/>
    <property type="match status" value="1"/>
</dbReference>
<feature type="compositionally biased region" description="Basic and acidic residues" evidence="4">
    <location>
        <begin position="41"/>
        <end position="54"/>
    </location>
</feature>
<proteinExistence type="inferred from homology"/>
<feature type="compositionally biased region" description="Basic and acidic residues" evidence="4">
    <location>
        <begin position="22"/>
        <end position="32"/>
    </location>
</feature>
<feature type="region of interest" description="Disordered" evidence="4">
    <location>
        <begin position="507"/>
        <end position="537"/>
    </location>
</feature>
<name>A0A7R9BP01_9CRUS</name>
<dbReference type="PANTHER" id="PTHR11461">
    <property type="entry name" value="SERINE PROTEASE INHIBITOR, SERPIN"/>
    <property type="match status" value="1"/>
</dbReference>
<dbReference type="Gene3D" id="2.30.39.10">
    <property type="entry name" value="Alpha-1-antitrypsin, domain 1"/>
    <property type="match status" value="1"/>
</dbReference>
<dbReference type="InterPro" id="IPR023796">
    <property type="entry name" value="Serpin_dom"/>
</dbReference>
<keyword evidence="7" id="KW-1185">Reference proteome</keyword>
<feature type="compositionally biased region" description="Basic and acidic residues" evidence="4">
    <location>
        <begin position="62"/>
        <end position="84"/>
    </location>
</feature>
<dbReference type="EMBL" id="CAJPEX010001388">
    <property type="protein sequence ID" value="CAG0919002.1"/>
    <property type="molecule type" value="Genomic_DNA"/>
</dbReference>
<evidence type="ECO:0000256" key="3">
    <source>
        <dbReference type="RuleBase" id="RU000411"/>
    </source>
</evidence>
<dbReference type="PANTHER" id="PTHR11461:SF372">
    <property type="entry name" value="ACCESSORY GLAND PROTEIN ACP76A-RELATED"/>
    <property type="match status" value="1"/>
</dbReference>
<protein>
    <recommendedName>
        <fullName evidence="5">Serpin domain-containing protein</fullName>
    </recommendedName>
</protein>
<evidence type="ECO:0000256" key="2">
    <source>
        <dbReference type="ARBA" id="ARBA00022900"/>
    </source>
</evidence>